<comment type="caution">
    <text evidence="7">The sequence shown here is derived from an EMBL/GenBank/DDBJ whole genome shotgun (WGS) entry which is preliminary data.</text>
</comment>
<feature type="transmembrane region" description="Helical" evidence="5">
    <location>
        <begin position="268"/>
        <end position="286"/>
    </location>
</feature>
<proteinExistence type="predicted"/>
<dbReference type="PANTHER" id="PTHR37422:SF17">
    <property type="entry name" value="O-ANTIGEN LIGASE"/>
    <property type="match status" value="1"/>
</dbReference>
<keyword evidence="4 5" id="KW-0472">Membrane</keyword>
<dbReference type="InterPro" id="IPR051533">
    <property type="entry name" value="WaaL-like"/>
</dbReference>
<feature type="transmembrane region" description="Helical" evidence="5">
    <location>
        <begin position="6"/>
        <end position="23"/>
    </location>
</feature>
<feature type="transmembrane region" description="Helical" evidence="5">
    <location>
        <begin position="370"/>
        <end position="395"/>
    </location>
</feature>
<feature type="transmembrane region" description="Helical" evidence="5">
    <location>
        <begin position="293"/>
        <end position="315"/>
    </location>
</feature>
<feature type="transmembrane region" description="Helical" evidence="5">
    <location>
        <begin position="92"/>
        <end position="109"/>
    </location>
</feature>
<dbReference type="Pfam" id="PF04932">
    <property type="entry name" value="Wzy_C"/>
    <property type="match status" value="1"/>
</dbReference>
<feature type="transmembrane region" description="Helical" evidence="5">
    <location>
        <begin position="121"/>
        <end position="137"/>
    </location>
</feature>
<dbReference type="PANTHER" id="PTHR37422">
    <property type="entry name" value="TEICHURONIC ACID BIOSYNTHESIS PROTEIN TUAE"/>
    <property type="match status" value="1"/>
</dbReference>
<feature type="transmembrane region" description="Helical" evidence="5">
    <location>
        <begin position="30"/>
        <end position="51"/>
    </location>
</feature>
<evidence type="ECO:0000256" key="5">
    <source>
        <dbReference type="SAM" id="Phobius"/>
    </source>
</evidence>
<dbReference type="STRING" id="1048983.EL17_12085"/>
<feature type="transmembrane region" description="Helical" evidence="5">
    <location>
        <begin position="63"/>
        <end position="80"/>
    </location>
</feature>
<comment type="subcellular location">
    <subcellularLocation>
        <location evidence="1">Membrane</location>
        <topology evidence="1">Multi-pass membrane protein</topology>
    </subcellularLocation>
</comment>
<sequence length="463" mass="52432">MLLLSVIMYVAALLYFTLDKIIFKGKSEWTIIFLCLYMPFYTLILSIVYSATESTAVMAFFQYLKEIVISLGLISFLLYQKDIFGYAIRLNVVDKLFIAFLSLFTLYLFLPLGEATFFNKLFYFKNTLILGIIYFFGRIADFSKNQLHLLFKCIMAISIAAFVVNVIEAGILHRHLQTYTGYAEYNYAVNNQEVSGNYGLTWTFETQSTSKRLASFFADPLELASSIMLGFAVGLIFYLTSERKDYFLYAVVMLCSTASLFFSSSRAAFAAFFFMLFYIAIVFRLYKLIIAGASLLGSFILYVLFLSSDDFYYFVVDTITFQNASSVGHVIEWLEALDSMIANPMGIGLAMSGNVASVTDELRIGGENQFLIFGVQLGFLGMFLYILLLACAIVISIRVFRLSPDTNAARIAFVAASVKVGMLLPLFTANAELYMYVSWITWWMVGYSVKEYNKIKYASTLLL</sequence>
<evidence type="ECO:0000256" key="4">
    <source>
        <dbReference type="ARBA" id="ARBA00023136"/>
    </source>
</evidence>
<evidence type="ECO:0000313" key="8">
    <source>
        <dbReference type="Proteomes" id="UP000027821"/>
    </source>
</evidence>
<organism evidence="7 8">
    <name type="scientific">Anditalea andensis</name>
    <dbReference type="NCBI Taxonomy" id="1048983"/>
    <lineage>
        <taxon>Bacteria</taxon>
        <taxon>Pseudomonadati</taxon>
        <taxon>Bacteroidota</taxon>
        <taxon>Cytophagia</taxon>
        <taxon>Cytophagales</taxon>
        <taxon>Cytophagaceae</taxon>
        <taxon>Anditalea</taxon>
    </lineage>
</organism>
<feature type="transmembrane region" description="Helical" evidence="5">
    <location>
        <begin position="246"/>
        <end position="262"/>
    </location>
</feature>
<evidence type="ECO:0000256" key="1">
    <source>
        <dbReference type="ARBA" id="ARBA00004141"/>
    </source>
</evidence>
<dbReference type="InterPro" id="IPR007016">
    <property type="entry name" value="O-antigen_ligase-rel_domated"/>
</dbReference>
<feature type="domain" description="O-antigen ligase-related" evidence="6">
    <location>
        <begin position="252"/>
        <end position="386"/>
    </location>
</feature>
<evidence type="ECO:0000256" key="2">
    <source>
        <dbReference type="ARBA" id="ARBA00022692"/>
    </source>
</evidence>
<dbReference type="EMBL" id="JMIH01000021">
    <property type="protein sequence ID" value="KEO73632.1"/>
    <property type="molecule type" value="Genomic_DNA"/>
</dbReference>
<evidence type="ECO:0000256" key="3">
    <source>
        <dbReference type="ARBA" id="ARBA00022989"/>
    </source>
</evidence>
<dbReference type="AlphaFoldDB" id="A0A074LIN7"/>
<evidence type="ECO:0000313" key="7">
    <source>
        <dbReference type="EMBL" id="KEO73632.1"/>
    </source>
</evidence>
<evidence type="ECO:0000259" key="6">
    <source>
        <dbReference type="Pfam" id="PF04932"/>
    </source>
</evidence>
<dbReference type="OrthoDB" id="817530at2"/>
<protein>
    <recommendedName>
        <fullName evidence="6">O-antigen ligase-related domain-containing protein</fullName>
    </recommendedName>
</protein>
<keyword evidence="3 5" id="KW-1133">Transmembrane helix</keyword>
<keyword evidence="2 5" id="KW-0812">Transmembrane</keyword>
<dbReference type="GO" id="GO:0016020">
    <property type="term" value="C:membrane"/>
    <property type="evidence" value="ECO:0007669"/>
    <property type="project" value="UniProtKB-SubCell"/>
</dbReference>
<name>A0A074LIN7_9BACT</name>
<feature type="transmembrane region" description="Helical" evidence="5">
    <location>
        <begin position="149"/>
        <end position="172"/>
    </location>
</feature>
<dbReference type="eggNOG" id="ENOG502ZAZN">
    <property type="taxonomic scope" value="Bacteria"/>
</dbReference>
<dbReference type="Proteomes" id="UP000027821">
    <property type="component" value="Unassembled WGS sequence"/>
</dbReference>
<accession>A0A074LIN7</accession>
<gene>
    <name evidence="7" type="ORF">EL17_12085</name>
</gene>
<feature type="transmembrane region" description="Helical" evidence="5">
    <location>
        <begin position="221"/>
        <end position="239"/>
    </location>
</feature>
<reference evidence="7 8" key="1">
    <citation type="submission" date="2014-04" db="EMBL/GenBank/DDBJ databases">
        <title>Characterization and application of a salt tolerant electro-active bacterium.</title>
        <authorList>
            <person name="Yang L."/>
            <person name="Wei S."/>
            <person name="Tay Q.X.M."/>
        </authorList>
    </citation>
    <scope>NUCLEOTIDE SEQUENCE [LARGE SCALE GENOMIC DNA]</scope>
    <source>
        <strain evidence="7 8">LY1</strain>
    </source>
</reference>
<keyword evidence="8" id="KW-1185">Reference proteome</keyword>